<evidence type="ECO:0000256" key="8">
    <source>
        <dbReference type="ARBA" id="ARBA00023163"/>
    </source>
</evidence>
<evidence type="ECO:0000256" key="2">
    <source>
        <dbReference type="ARBA" id="ARBA00022723"/>
    </source>
</evidence>
<dbReference type="Gene3D" id="3.30.160.60">
    <property type="entry name" value="Classic Zinc Finger"/>
    <property type="match status" value="6"/>
</dbReference>
<evidence type="ECO:0000313" key="13">
    <source>
        <dbReference type="EMBL" id="CAG2230762.1"/>
    </source>
</evidence>
<dbReference type="InterPro" id="IPR013087">
    <property type="entry name" value="Znf_C2H2_type"/>
</dbReference>
<feature type="compositionally biased region" description="Basic and acidic residues" evidence="11">
    <location>
        <begin position="290"/>
        <end position="317"/>
    </location>
</feature>
<evidence type="ECO:0000256" key="9">
    <source>
        <dbReference type="ARBA" id="ARBA00023242"/>
    </source>
</evidence>
<feature type="compositionally biased region" description="Acidic residues" evidence="11">
    <location>
        <begin position="495"/>
        <end position="509"/>
    </location>
</feature>
<keyword evidence="5" id="KW-0862">Zinc</keyword>
<feature type="domain" description="C2H2-type" evidence="12">
    <location>
        <begin position="442"/>
        <end position="469"/>
    </location>
</feature>
<evidence type="ECO:0000256" key="1">
    <source>
        <dbReference type="ARBA" id="ARBA00004123"/>
    </source>
</evidence>
<evidence type="ECO:0000256" key="10">
    <source>
        <dbReference type="PROSITE-ProRule" id="PRU00042"/>
    </source>
</evidence>
<dbReference type="GO" id="GO:0008270">
    <property type="term" value="F:zinc ion binding"/>
    <property type="evidence" value="ECO:0007669"/>
    <property type="project" value="UniProtKB-KW"/>
</dbReference>
<feature type="compositionally biased region" description="Polar residues" evidence="11">
    <location>
        <begin position="274"/>
        <end position="287"/>
    </location>
</feature>
<dbReference type="PROSITE" id="PS50157">
    <property type="entry name" value="ZINC_FINGER_C2H2_2"/>
    <property type="match status" value="6"/>
</dbReference>
<feature type="domain" description="C2H2-type" evidence="12">
    <location>
        <begin position="594"/>
        <end position="616"/>
    </location>
</feature>
<comment type="subcellular location">
    <subcellularLocation>
        <location evidence="1">Nucleus</location>
    </subcellularLocation>
</comment>
<keyword evidence="3" id="KW-0677">Repeat</keyword>
<dbReference type="GO" id="GO:0000978">
    <property type="term" value="F:RNA polymerase II cis-regulatory region sequence-specific DNA binding"/>
    <property type="evidence" value="ECO:0007669"/>
    <property type="project" value="TreeGrafter"/>
</dbReference>
<keyword evidence="6" id="KW-0805">Transcription regulation</keyword>
<protein>
    <recommendedName>
        <fullName evidence="12">C2H2-type domain-containing protein</fullName>
    </recommendedName>
</protein>
<keyword evidence="8" id="KW-0804">Transcription</keyword>
<feature type="region of interest" description="Disordered" evidence="11">
    <location>
        <begin position="495"/>
        <end position="532"/>
    </location>
</feature>
<keyword evidence="7" id="KW-0238">DNA-binding</keyword>
<dbReference type="SMART" id="SM00355">
    <property type="entry name" value="ZnF_C2H2"/>
    <property type="match status" value="10"/>
</dbReference>
<evidence type="ECO:0000256" key="6">
    <source>
        <dbReference type="ARBA" id="ARBA00023015"/>
    </source>
</evidence>
<evidence type="ECO:0000256" key="7">
    <source>
        <dbReference type="ARBA" id="ARBA00023125"/>
    </source>
</evidence>
<feature type="region of interest" description="Disordered" evidence="11">
    <location>
        <begin position="140"/>
        <end position="189"/>
    </location>
</feature>
<proteinExistence type="predicted"/>
<feature type="domain" description="C2H2-type" evidence="12">
    <location>
        <begin position="843"/>
        <end position="870"/>
    </location>
</feature>
<dbReference type="PANTHER" id="PTHR24388:SF79">
    <property type="entry name" value="C2H2-TYPE DOMAIN-CONTAINING PROTEIN"/>
    <property type="match status" value="1"/>
</dbReference>
<keyword evidence="4 10" id="KW-0863">Zinc-finger</keyword>
<dbReference type="Pfam" id="PF00096">
    <property type="entry name" value="zf-C2H2"/>
    <property type="match status" value="3"/>
</dbReference>
<accession>A0A8S3TKD4</accession>
<feature type="domain" description="C2H2-type" evidence="12">
    <location>
        <begin position="566"/>
        <end position="593"/>
    </location>
</feature>
<gene>
    <name evidence="13" type="ORF">MEDL_43546</name>
</gene>
<dbReference type="PANTHER" id="PTHR24388">
    <property type="entry name" value="ZINC FINGER PROTEIN"/>
    <property type="match status" value="1"/>
</dbReference>
<feature type="region of interest" description="Disordered" evidence="11">
    <location>
        <begin position="257"/>
        <end position="326"/>
    </location>
</feature>
<keyword evidence="2" id="KW-0479">Metal-binding</keyword>
<keyword evidence="9" id="KW-0539">Nucleus</keyword>
<evidence type="ECO:0000256" key="4">
    <source>
        <dbReference type="ARBA" id="ARBA00022771"/>
    </source>
</evidence>
<organism evidence="13 14">
    <name type="scientific">Mytilus edulis</name>
    <name type="common">Blue mussel</name>
    <dbReference type="NCBI Taxonomy" id="6550"/>
    <lineage>
        <taxon>Eukaryota</taxon>
        <taxon>Metazoa</taxon>
        <taxon>Spiralia</taxon>
        <taxon>Lophotrochozoa</taxon>
        <taxon>Mollusca</taxon>
        <taxon>Bivalvia</taxon>
        <taxon>Autobranchia</taxon>
        <taxon>Pteriomorphia</taxon>
        <taxon>Mytilida</taxon>
        <taxon>Mytiloidea</taxon>
        <taxon>Mytilidae</taxon>
        <taxon>Mytilinae</taxon>
        <taxon>Mytilus</taxon>
    </lineage>
</organism>
<dbReference type="EMBL" id="CAJPWZ010002098">
    <property type="protein sequence ID" value="CAG2230762.1"/>
    <property type="molecule type" value="Genomic_DNA"/>
</dbReference>
<dbReference type="InterPro" id="IPR050527">
    <property type="entry name" value="Snail/Krueppel_Znf"/>
</dbReference>
<comment type="caution">
    <text evidence="13">The sequence shown here is derived from an EMBL/GenBank/DDBJ whole genome shotgun (WGS) entry which is preliminary data.</text>
</comment>
<evidence type="ECO:0000313" key="14">
    <source>
        <dbReference type="Proteomes" id="UP000683360"/>
    </source>
</evidence>
<dbReference type="PROSITE" id="PS00028">
    <property type="entry name" value="ZINC_FINGER_C2H2_1"/>
    <property type="match status" value="6"/>
</dbReference>
<keyword evidence="14" id="KW-1185">Reference proteome</keyword>
<dbReference type="SUPFAM" id="SSF57667">
    <property type="entry name" value="beta-beta-alpha zinc fingers"/>
    <property type="match status" value="3"/>
</dbReference>
<dbReference type="GO" id="GO:0000981">
    <property type="term" value="F:DNA-binding transcription factor activity, RNA polymerase II-specific"/>
    <property type="evidence" value="ECO:0007669"/>
    <property type="project" value="TreeGrafter"/>
</dbReference>
<dbReference type="GO" id="GO:0005634">
    <property type="term" value="C:nucleus"/>
    <property type="evidence" value="ECO:0007669"/>
    <property type="project" value="UniProtKB-SubCell"/>
</dbReference>
<dbReference type="FunFam" id="3.30.160.60:FF:000325">
    <property type="entry name" value="ZFP90 zinc finger protein"/>
    <property type="match status" value="1"/>
</dbReference>
<evidence type="ECO:0000256" key="3">
    <source>
        <dbReference type="ARBA" id="ARBA00022737"/>
    </source>
</evidence>
<dbReference type="OrthoDB" id="3437960at2759"/>
<sequence length="897" mass="99509">MDLSRTSDSQGFIKNSPLTLNYPRTSEGHISSSPYTHSKEAAKEILNSQGLLNSMALNFSTKVEGQHSSFPYGLSGVAMPNYAYTGDLYQFTSNGYPRKSRTCSYCSKVFTRSTTRRYHEKRCPRLRAAVCGIVQDDDKKSKFPQLPSPHGRNSIESATSGYDKLSGNSLKPHSASTSKLSSTKFKGDDSSLENTASVIMKKETQEHLASLYADKSREIMSDSHPMSDLHAALAAYKQSNFRNISLSPFHLGAAMDFNKSPSRTSSGHRDDQESISNDEGANANGSDGENFEKLRHSIENDDLKFEEMSKRVKRESPSSDGRMMPSFNEIGKSEQNNNGENLDQSGNASIKCGVCGKMFASQWQLHVHEQIHTKFKPYACRFCGERFSKAALRIQHERLHEANTNDQEVLVNAEHTCVICGSSFKKDNLRLHMLKYHKDGPWLCRECGKAAVSHQDLYDHLKSHDLSSTEAESLQYLLDMSNGTLTAEVNGVNDEMEDEELEGENESDSNENLTSPEQESPAEMPMNIDGEVDPNEEKEMCTICGRDIPKSHMGYHLKSHEGQKPYECPICKKRFGYKNNMKSHIKLHDGIKPYQCNICGAKFTRGSTLRRHARRHGISAESVWDLFVKNDSQQSNHVSRENHKTELMNLSGSSMAEIPNSKFTDTSPYSNFNSLFSHPTSVAMSNALFMNYHNQAMAGASLPSLYSSLHTTSEIPPPSAGFDTSSQSPQKDALNLSVHKQDAGTDNEIPSPTSISRSRSRSLSGSESIKNNFMGTSLKVDCSDVGIQVKSCCKMGMDIPLMMGACSPSDNASIQSGDSAVNLAALENSPDNIASLLAAGKLFKCEHCECYFSEYAMYRIHSKIHPGGKSLPFSCPICNEDCHDKVYFSLHVSEHLR</sequence>
<dbReference type="Proteomes" id="UP000683360">
    <property type="component" value="Unassembled WGS sequence"/>
</dbReference>
<name>A0A8S3TKD4_MYTED</name>
<evidence type="ECO:0000256" key="11">
    <source>
        <dbReference type="SAM" id="MobiDB-lite"/>
    </source>
</evidence>
<reference evidence="13" key="1">
    <citation type="submission" date="2021-03" db="EMBL/GenBank/DDBJ databases">
        <authorList>
            <person name="Bekaert M."/>
        </authorList>
    </citation>
    <scope>NUCLEOTIDE SEQUENCE</scope>
</reference>
<dbReference type="AlphaFoldDB" id="A0A8S3TKD4"/>
<dbReference type="InterPro" id="IPR036236">
    <property type="entry name" value="Znf_C2H2_sf"/>
</dbReference>
<evidence type="ECO:0000256" key="5">
    <source>
        <dbReference type="ARBA" id="ARBA00022833"/>
    </source>
</evidence>
<feature type="compositionally biased region" description="Low complexity" evidence="11">
    <location>
        <begin position="751"/>
        <end position="768"/>
    </location>
</feature>
<evidence type="ECO:0000259" key="12">
    <source>
        <dbReference type="PROSITE" id="PS50157"/>
    </source>
</evidence>
<feature type="compositionally biased region" description="Polar residues" evidence="11">
    <location>
        <begin position="154"/>
        <end position="184"/>
    </location>
</feature>
<feature type="region of interest" description="Disordered" evidence="11">
    <location>
        <begin position="712"/>
        <end position="768"/>
    </location>
</feature>
<dbReference type="FunFam" id="3.30.160.60:FF:000110">
    <property type="entry name" value="Zinc finger protein-like"/>
    <property type="match status" value="1"/>
</dbReference>
<feature type="domain" description="C2H2-type" evidence="12">
    <location>
        <begin position="350"/>
        <end position="377"/>
    </location>
</feature>
<feature type="domain" description="C2H2-type" evidence="12">
    <location>
        <begin position="378"/>
        <end position="405"/>
    </location>
</feature>